<organism evidence="2 3">
    <name type="scientific">Lasallia pustulata</name>
    <dbReference type="NCBI Taxonomy" id="136370"/>
    <lineage>
        <taxon>Eukaryota</taxon>
        <taxon>Fungi</taxon>
        <taxon>Dikarya</taxon>
        <taxon>Ascomycota</taxon>
        <taxon>Pezizomycotina</taxon>
        <taxon>Lecanoromycetes</taxon>
        <taxon>OSLEUM clade</taxon>
        <taxon>Umbilicariomycetidae</taxon>
        <taxon>Umbilicariales</taxon>
        <taxon>Umbilicariaceae</taxon>
        <taxon>Lasallia</taxon>
    </lineage>
</organism>
<dbReference type="InterPro" id="IPR004598">
    <property type="entry name" value="TFIIH_p52/Tfb2"/>
</dbReference>
<keyword evidence="1" id="KW-0805">Transcription regulation</keyword>
<dbReference type="AlphaFoldDB" id="A0A1W5D7Q3"/>
<dbReference type="PANTHER" id="PTHR13152:SF0">
    <property type="entry name" value="GENERAL TRANSCRIPTION FACTOR IIH SUBUNIT 4"/>
    <property type="match status" value="1"/>
</dbReference>
<keyword evidence="3" id="KW-1185">Reference proteome</keyword>
<dbReference type="PANTHER" id="PTHR13152">
    <property type="entry name" value="TFIIH, POLYPEPTIDE 4"/>
    <property type="match status" value="1"/>
</dbReference>
<protein>
    <recommendedName>
        <fullName evidence="1">RNA polymerase II transcription factor B subunit 2</fullName>
    </recommendedName>
</protein>
<keyword evidence="1" id="KW-0539">Nucleus</keyword>
<reference evidence="3" key="1">
    <citation type="submission" date="2017-03" db="EMBL/GenBank/DDBJ databases">
        <authorList>
            <person name="Sharma R."/>
            <person name="Thines M."/>
        </authorList>
    </citation>
    <scope>NUCLEOTIDE SEQUENCE [LARGE SCALE GENOMIC DNA]</scope>
</reference>
<dbReference type="GO" id="GO:0000439">
    <property type="term" value="C:transcription factor TFIIH core complex"/>
    <property type="evidence" value="ECO:0007669"/>
    <property type="project" value="InterPro"/>
</dbReference>
<comment type="subcellular location">
    <subcellularLocation>
        <location evidence="1">Nucleus</location>
    </subcellularLocation>
</comment>
<keyword evidence="1" id="KW-0234">DNA repair</keyword>
<dbReference type="GO" id="GO:0001671">
    <property type="term" value="F:ATPase activator activity"/>
    <property type="evidence" value="ECO:0007669"/>
    <property type="project" value="InterPro"/>
</dbReference>
<feature type="non-terminal residue" evidence="2">
    <location>
        <position position="80"/>
    </location>
</feature>
<dbReference type="Proteomes" id="UP000192927">
    <property type="component" value="Unassembled WGS sequence"/>
</dbReference>
<keyword evidence="1" id="KW-0227">DNA damage</keyword>
<comment type="function">
    <text evidence="1">Component of the general transcription and DNA repair factor IIH (TFIIH) core complex which is involved in general and transcription-coupled nucleotide excision repair (NER) of damaged DNA.</text>
</comment>
<dbReference type="GO" id="GO:0005675">
    <property type="term" value="C:transcription factor TFIIH holo complex"/>
    <property type="evidence" value="ECO:0007669"/>
    <property type="project" value="TreeGrafter"/>
</dbReference>
<dbReference type="GO" id="GO:0003690">
    <property type="term" value="F:double-stranded DNA binding"/>
    <property type="evidence" value="ECO:0007669"/>
    <property type="project" value="TreeGrafter"/>
</dbReference>
<evidence type="ECO:0000313" key="3">
    <source>
        <dbReference type="Proteomes" id="UP000192927"/>
    </source>
</evidence>
<keyword evidence="1" id="KW-0804">Transcription</keyword>
<dbReference type="Pfam" id="PF03849">
    <property type="entry name" value="Tfb2"/>
    <property type="match status" value="1"/>
</dbReference>
<sequence>MTISELDDYSHDRWEGILGFMVNSSEVLLEGEEPATPPSQFVIKLLQGGGLIDVSGTASRGQTATVTREGFAFVLQDINT</sequence>
<evidence type="ECO:0000256" key="1">
    <source>
        <dbReference type="RuleBase" id="RU364024"/>
    </source>
</evidence>
<dbReference type="GO" id="GO:0006289">
    <property type="term" value="P:nucleotide-excision repair"/>
    <property type="evidence" value="ECO:0007669"/>
    <property type="project" value="InterPro"/>
</dbReference>
<proteinExistence type="inferred from homology"/>
<comment type="similarity">
    <text evidence="1">Belongs to the TFB2 family.</text>
</comment>
<accession>A0A1W5D7Q3</accession>
<evidence type="ECO:0000313" key="2">
    <source>
        <dbReference type="EMBL" id="SLM39075.1"/>
    </source>
</evidence>
<dbReference type="EMBL" id="FWEW01003289">
    <property type="protein sequence ID" value="SLM39075.1"/>
    <property type="molecule type" value="Genomic_DNA"/>
</dbReference>
<name>A0A1W5D7Q3_9LECA</name>